<dbReference type="AlphaFoldDB" id="X0SAW2"/>
<dbReference type="GO" id="GO:0016614">
    <property type="term" value="F:oxidoreductase activity, acting on CH-OH group of donors"/>
    <property type="evidence" value="ECO:0007669"/>
    <property type="project" value="UniProtKB-ARBA"/>
</dbReference>
<dbReference type="PANTHER" id="PTHR48107">
    <property type="entry name" value="NADPH-DEPENDENT ALDEHYDE REDUCTASE-LIKE PROTEIN, CHLOROPLASTIC-RELATED"/>
    <property type="match status" value="1"/>
</dbReference>
<dbReference type="Gene3D" id="3.40.50.720">
    <property type="entry name" value="NAD(P)-binding Rossmann-like Domain"/>
    <property type="match status" value="1"/>
</dbReference>
<evidence type="ECO:0008006" key="4">
    <source>
        <dbReference type="Google" id="ProtNLM"/>
    </source>
</evidence>
<evidence type="ECO:0000256" key="2">
    <source>
        <dbReference type="ARBA" id="ARBA00023002"/>
    </source>
</evidence>
<dbReference type="EMBL" id="BARS01000495">
    <property type="protein sequence ID" value="GAF78198.1"/>
    <property type="molecule type" value="Genomic_DNA"/>
</dbReference>
<proteinExistence type="inferred from homology"/>
<comment type="similarity">
    <text evidence="1">Belongs to the short-chain dehydrogenases/reductases (SDR) family.</text>
</comment>
<dbReference type="InterPro" id="IPR036291">
    <property type="entry name" value="NAD(P)-bd_dom_sf"/>
</dbReference>
<dbReference type="InterPro" id="IPR002347">
    <property type="entry name" value="SDR_fam"/>
</dbReference>
<evidence type="ECO:0000313" key="3">
    <source>
        <dbReference type="EMBL" id="GAF78198.1"/>
    </source>
</evidence>
<dbReference type="SUPFAM" id="SSF51735">
    <property type="entry name" value="NAD(P)-binding Rossmann-fold domains"/>
    <property type="match status" value="1"/>
</dbReference>
<dbReference type="Pfam" id="PF00106">
    <property type="entry name" value="adh_short"/>
    <property type="match status" value="1"/>
</dbReference>
<sequence>MESWFKSNVLADKTVLVIGGSSESGPIVCKILNGHGAKVAFTYYKNETYARKIEKELSEKQRSKAYSFDLLDMTQVFGLLPEIERDFGRIDILINLGGPPPIHTDFHVL</sequence>
<organism evidence="3">
    <name type="scientific">marine sediment metagenome</name>
    <dbReference type="NCBI Taxonomy" id="412755"/>
    <lineage>
        <taxon>unclassified sequences</taxon>
        <taxon>metagenomes</taxon>
        <taxon>ecological metagenomes</taxon>
    </lineage>
</organism>
<comment type="caution">
    <text evidence="3">The sequence shown here is derived from an EMBL/GenBank/DDBJ whole genome shotgun (WGS) entry which is preliminary data.</text>
</comment>
<feature type="non-terminal residue" evidence="3">
    <location>
        <position position="109"/>
    </location>
</feature>
<accession>X0SAW2</accession>
<keyword evidence="2" id="KW-0560">Oxidoreductase</keyword>
<gene>
    <name evidence="3" type="ORF">S01H1_01186</name>
</gene>
<reference evidence="3" key="1">
    <citation type="journal article" date="2014" name="Front. Microbiol.">
        <title>High frequency of phylogenetically diverse reductive dehalogenase-homologous genes in deep subseafloor sedimentary metagenomes.</title>
        <authorList>
            <person name="Kawai M."/>
            <person name="Futagami T."/>
            <person name="Toyoda A."/>
            <person name="Takaki Y."/>
            <person name="Nishi S."/>
            <person name="Hori S."/>
            <person name="Arai W."/>
            <person name="Tsubouchi T."/>
            <person name="Morono Y."/>
            <person name="Uchiyama I."/>
            <person name="Ito T."/>
            <person name="Fujiyama A."/>
            <person name="Inagaki F."/>
            <person name="Takami H."/>
        </authorList>
    </citation>
    <scope>NUCLEOTIDE SEQUENCE</scope>
    <source>
        <strain evidence="3">Expedition CK06-06</strain>
    </source>
</reference>
<protein>
    <recommendedName>
        <fullName evidence="4">SDR family NAD(P)-dependent oxidoreductase</fullName>
    </recommendedName>
</protein>
<evidence type="ECO:0000256" key="1">
    <source>
        <dbReference type="ARBA" id="ARBA00006484"/>
    </source>
</evidence>
<name>X0SAW2_9ZZZZ</name>
<dbReference type="PANTHER" id="PTHR48107:SF7">
    <property type="entry name" value="RE15974P"/>
    <property type="match status" value="1"/>
</dbReference>